<dbReference type="EMBL" id="MKIP01000029">
    <property type="protein sequence ID" value="OLP62011.1"/>
    <property type="molecule type" value="Genomic_DNA"/>
</dbReference>
<gene>
    <name evidence="1" type="ORF">BJF93_07770</name>
</gene>
<accession>A0A1Q9B1Y7</accession>
<protein>
    <submittedName>
        <fullName evidence="1">Uncharacterized protein</fullName>
    </submittedName>
</protein>
<sequence length="317" mass="34500">MARYTIDDAVTDLSAVLDRAPKGAVSGEWTASTMQAGHADMSGGYKDSSGAYLSDPHGALFDAIQQIMSRLADAGHDRFNRMQITWTAGSWPFRKSKVTVQTLFDAASVPRGADDPVFERAADCRRRIWEDAGAYIEGYAARSEAANAHRQTAWFGPHRRVLLVRDQHGLHLVTDGLSTPWAGIAEPENGVECELILPMDMFGEPQSLDVQTDAQTVDLWATTLIAVGDLVADGYRVARDVSVHGAILFCALPDGCLPYTRLILSLDGRVLSNLPFGNVPLLRATPIREAELDGLDLDGTWAADAAKTILQRRHTKA</sequence>
<evidence type="ECO:0000313" key="2">
    <source>
        <dbReference type="Proteomes" id="UP000186364"/>
    </source>
</evidence>
<proteinExistence type="predicted"/>
<evidence type="ECO:0000313" key="1">
    <source>
        <dbReference type="EMBL" id="OLP62011.1"/>
    </source>
</evidence>
<organism evidence="1 2">
    <name type="scientific">Xaviernesmea oryzae</name>
    <dbReference type="NCBI Taxonomy" id="464029"/>
    <lineage>
        <taxon>Bacteria</taxon>
        <taxon>Pseudomonadati</taxon>
        <taxon>Pseudomonadota</taxon>
        <taxon>Alphaproteobacteria</taxon>
        <taxon>Hyphomicrobiales</taxon>
        <taxon>Rhizobiaceae</taxon>
        <taxon>Rhizobium/Agrobacterium group</taxon>
        <taxon>Xaviernesmea</taxon>
    </lineage>
</organism>
<keyword evidence="2" id="KW-1185">Reference proteome</keyword>
<reference evidence="1 2" key="1">
    <citation type="submission" date="2016-09" db="EMBL/GenBank/DDBJ databases">
        <title>Rhizobium sp. nov., a novel species isolated from the rice rhizosphere.</title>
        <authorList>
            <person name="Zhao J."/>
            <person name="Zhang X."/>
        </authorList>
    </citation>
    <scope>NUCLEOTIDE SEQUENCE [LARGE SCALE GENOMIC DNA]</scope>
    <source>
        <strain evidence="1 2">1.7048</strain>
    </source>
</reference>
<dbReference type="RefSeq" id="WP_075626028.1">
    <property type="nucleotide sequence ID" value="NZ_FOAM01000005.1"/>
</dbReference>
<comment type="caution">
    <text evidence="1">The sequence shown here is derived from an EMBL/GenBank/DDBJ whole genome shotgun (WGS) entry which is preliminary data.</text>
</comment>
<dbReference type="Proteomes" id="UP000186364">
    <property type="component" value="Unassembled WGS sequence"/>
</dbReference>
<dbReference type="OrthoDB" id="6556108at2"/>
<dbReference type="AlphaFoldDB" id="A0A1Q9B1Y7"/>
<name>A0A1Q9B1Y7_9HYPH</name>